<accession>C0QPE4</accession>
<dbReference type="RefSeq" id="WP_012675439.1">
    <property type="nucleotide sequence ID" value="NC_012440.1"/>
</dbReference>
<gene>
    <name evidence="1" type="ordered locus">PERMA_0752</name>
</gene>
<dbReference type="HOGENOM" id="CLU_129785_0_0_0"/>
<proteinExistence type="predicted"/>
<dbReference type="Proteomes" id="UP000001366">
    <property type="component" value="Chromosome"/>
</dbReference>
<evidence type="ECO:0000313" key="2">
    <source>
        <dbReference type="Proteomes" id="UP000001366"/>
    </source>
</evidence>
<keyword evidence="2" id="KW-1185">Reference proteome</keyword>
<organism evidence="1 2">
    <name type="scientific">Persephonella marina (strain DSM 14350 / EX-H1)</name>
    <dbReference type="NCBI Taxonomy" id="123214"/>
    <lineage>
        <taxon>Bacteria</taxon>
        <taxon>Pseudomonadati</taxon>
        <taxon>Aquificota</taxon>
        <taxon>Aquificia</taxon>
        <taxon>Aquificales</taxon>
        <taxon>Hydrogenothermaceae</taxon>
        <taxon>Persephonella</taxon>
    </lineage>
</organism>
<dbReference type="AlphaFoldDB" id="C0QPE4"/>
<dbReference type="KEGG" id="pmx:PERMA_0752"/>
<dbReference type="STRING" id="123214.PERMA_0752"/>
<sequence>MRIAYINFLIEGDNYRAGVLLTDETTKPVEFRITTNLNIDQLQEILYGESLKEVLYKERFTVQLLDSLQEDYDIVLVKEKSLLSIRKEIKKPVVHIQKYEYFMPLNRQSHKIINLQEKYEPLYITISSQDENRLVSISQQLNEIYKNFNIMEPFDRIEKAIKYLSEKGQ</sequence>
<dbReference type="EMBL" id="CP001230">
    <property type="protein sequence ID" value="ACO03200.1"/>
    <property type="molecule type" value="Genomic_DNA"/>
</dbReference>
<reference evidence="1 2" key="1">
    <citation type="journal article" date="2009" name="J. Bacteriol.">
        <title>Complete and draft genome sequences of six members of the Aquificales.</title>
        <authorList>
            <person name="Reysenbach A.L."/>
            <person name="Hamamura N."/>
            <person name="Podar M."/>
            <person name="Griffiths E."/>
            <person name="Ferreira S."/>
            <person name="Hochstein R."/>
            <person name="Heidelberg J."/>
            <person name="Johnson J."/>
            <person name="Mead D."/>
            <person name="Pohorille A."/>
            <person name="Sarmiento M."/>
            <person name="Schweighofer K."/>
            <person name="Seshadri R."/>
            <person name="Voytek M.A."/>
        </authorList>
    </citation>
    <scope>NUCLEOTIDE SEQUENCE [LARGE SCALE GENOMIC DNA]</scope>
    <source>
        <strain evidence="2">DSM 14350 / EX-H1</strain>
    </source>
</reference>
<dbReference type="OrthoDB" id="12637at2"/>
<evidence type="ECO:0000313" key="1">
    <source>
        <dbReference type="EMBL" id="ACO03200.1"/>
    </source>
</evidence>
<dbReference type="PaxDb" id="123214-PERMA_0752"/>
<protein>
    <submittedName>
        <fullName evidence="1">Uncharacterized protein</fullName>
    </submittedName>
</protein>
<name>C0QPE4_PERMH</name>